<dbReference type="SFLD" id="SFLDS00029">
    <property type="entry name" value="Radical_SAM"/>
    <property type="match status" value="1"/>
</dbReference>
<dbReference type="SUPFAM" id="SSF102114">
    <property type="entry name" value="Radical SAM enzymes"/>
    <property type="match status" value="1"/>
</dbReference>
<dbReference type="Pfam" id="PF04055">
    <property type="entry name" value="Radical_SAM"/>
    <property type="match status" value="1"/>
</dbReference>
<dbReference type="GO" id="GO:0046872">
    <property type="term" value="F:metal ion binding"/>
    <property type="evidence" value="ECO:0007669"/>
    <property type="project" value="UniProtKB-KW"/>
</dbReference>
<evidence type="ECO:0000256" key="5">
    <source>
        <dbReference type="ARBA" id="ARBA00023014"/>
    </source>
</evidence>
<evidence type="ECO:0000259" key="6">
    <source>
        <dbReference type="PROSITE" id="PS51918"/>
    </source>
</evidence>
<name>A0A7C0X1G6_9EURY</name>
<evidence type="ECO:0000313" key="7">
    <source>
        <dbReference type="EMBL" id="HDM37035.1"/>
    </source>
</evidence>
<dbReference type="InterPro" id="IPR051198">
    <property type="entry name" value="BchE-like"/>
</dbReference>
<dbReference type="SFLD" id="SFLDG01095">
    <property type="entry name" value="Uncharacterised_Radical_SAM_Su"/>
    <property type="match status" value="1"/>
</dbReference>
<dbReference type="PANTHER" id="PTHR43409">
    <property type="entry name" value="ANAEROBIC MAGNESIUM-PROTOPORPHYRIN IX MONOMETHYL ESTER CYCLASE-RELATED"/>
    <property type="match status" value="1"/>
</dbReference>
<comment type="caution">
    <text evidence="7">The sequence shown here is derived from an EMBL/GenBank/DDBJ whole genome shotgun (WGS) entry which is preliminary data.</text>
</comment>
<keyword evidence="2" id="KW-0949">S-adenosyl-L-methionine</keyword>
<dbReference type="GO" id="GO:0003824">
    <property type="term" value="F:catalytic activity"/>
    <property type="evidence" value="ECO:0007669"/>
    <property type="project" value="InterPro"/>
</dbReference>
<comment type="cofactor">
    <cofactor evidence="1">
        <name>[4Fe-4S] cluster</name>
        <dbReference type="ChEBI" id="CHEBI:49883"/>
    </cofactor>
</comment>
<protein>
    <submittedName>
        <fullName evidence="7">Radical SAM protein</fullName>
    </submittedName>
</protein>
<dbReference type="SFLD" id="SFLDG01082">
    <property type="entry name" value="B12-binding_domain_containing"/>
    <property type="match status" value="1"/>
</dbReference>
<dbReference type="PANTHER" id="PTHR43409:SF4">
    <property type="entry name" value="RADICAL SAM SUPERFAMILY PROTEIN"/>
    <property type="match status" value="1"/>
</dbReference>
<reference evidence="7" key="1">
    <citation type="journal article" date="2020" name="mSystems">
        <title>Genome- and Community-Level Interaction Insights into Carbon Utilization and Element Cycling Functions of Hydrothermarchaeota in Hydrothermal Sediment.</title>
        <authorList>
            <person name="Zhou Z."/>
            <person name="Liu Y."/>
            <person name="Xu W."/>
            <person name="Pan J."/>
            <person name="Luo Z.H."/>
            <person name="Li M."/>
        </authorList>
    </citation>
    <scope>NUCLEOTIDE SEQUENCE [LARGE SCALE GENOMIC DNA]</scope>
    <source>
        <strain evidence="7">HyVt-185</strain>
    </source>
</reference>
<keyword evidence="4" id="KW-0408">Iron</keyword>
<dbReference type="Proteomes" id="UP000885863">
    <property type="component" value="Unassembled WGS sequence"/>
</dbReference>
<keyword evidence="5" id="KW-0411">Iron-sulfur</keyword>
<dbReference type="PROSITE" id="PS51918">
    <property type="entry name" value="RADICAL_SAM"/>
    <property type="match status" value="1"/>
</dbReference>
<evidence type="ECO:0000256" key="4">
    <source>
        <dbReference type="ARBA" id="ARBA00023004"/>
    </source>
</evidence>
<feature type="domain" description="Radical SAM core" evidence="6">
    <location>
        <begin position="9"/>
        <end position="245"/>
    </location>
</feature>
<dbReference type="Gene3D" id="3.20.20.70">
    <property type="entry name" value="Aldolase class I"/>
    <property type="match status" value="1"/>
</dbReference>
<dbReference type="InterPro" id="IPR058240">
    <property type="entry name" value="rSAM_sf"/>
</dbReference>
<dbReference type="InterPro" id="IPR006638">
    <property type="entry name" value="Elp3/MiaA/NifB-like_rSAM"/>
</dbReference>
<sequence length="293" mass="32691">MRYVEPIFRPPSEARSLLLQASIGCSNNSCRFCGSYKRKPFSIRPLSEIEEDIRSAVSLYGRGVRRVFLLDGNALCIPTQELVSILNMLYSAFPSLERVSAYACTQDILQKSFEELRRIRDAGLTLLYLRVESGDDLVLDMMNKGVTADETRKAALKAIDAGFTLSVTVILGLGGRARSGEHAEATGKILSDITPHYIGALTLMVPKDAPIVNDIRSGRFELLSPIEILHEMRLMVEKIEIRGRECIFRSNHASNYLPVGGILPDEKDEILMMIDTAIRRGESSLRPEFLRGL</sequence>
<dbReference type="InterPro" id="IPR013785">
    <property type="entry name" value="Aldolase_TIM"/>
</dbReference>
<dbReference type="InterPro" id="IPR007197">
    <property type="entry name" value="rSAM"/>
</dbReference>
<dbReference type="GO" id="GO:0051536">
    <property type="term" value="F:iron-sulfur cluster binding"/>
    <property type="evidence" value="ECO:0007669"/>
    <property type="project" value="UniProtKB-KW"/>
</dbReference>
<evidence type="ECO:0000256" key="3">
    <source>
        <dbReference type="ARBA" id="ARBA00022723"/>
    </source>
</evidence>
<organism evidence="7">
    <name type="scientific">Candidatus Syntropharchaeum butanivorans</name>
    <dbReference type="NCBI Taxonomy" id="1839936"/>
    <lineage>
        <taxon>Archaea</taxon>
        <taxon>Methanobacteriati</taxon>
        <taxon>Methanobacteriota</taxon>
        <taxon>Stenosarchaea group</taxon>
        <taxon>Methanomicrobia</taxon>
        <taxon>Methanosarcinales</taxon>
        <taxon>ANME-2 cluster</taxon>
        <taxon>Candidatus Syntropharchaeum</taxon>
    </lineage>
</organism>
<dbReference type="SMART" id="SM00729">
    <property type="entry name" value="Elp3"/>
    <property type="match status" value="1"/>
</dbReference>
<proteinExistence type="predicted"/>
<evidence type="ECO:0000256" key="1">
    <source>
        <dbReference type="ARBA" id="ARBA00001966"/>
    </source>
</evidence>
<dbReference type="AlphaFoldDB" id="A0A7C0X1G6"/>
<gene>
    <name evidence="7" type="ORF">ENG09_07345</name>
</gene>
<accession>A0A7C0X1G6</accession>
<dbReference type="EMBL" id="DQZR01000303">
    <property type="protein sequence ID" value="HDM37035.1"/>
    <property type="molecule type" value="Genomic_DNA"/>
</dbReference>
<keyword evidence="3" id="KW-0479">Metal-binding</keyword>
<dbReference type="CDD" id="cd01335">
    <property type="entry name" value="Radical_SAM"/>
    <property type="match status" value="1"/>
</dbReference>
<evidence type="ECO:0000256" key="2">
    <source>
        <dbReference type="ARBA" id="ARBA00022691"/>
    </source>
</evidence>